<evidence type="ECO:0000256" key="2">
    <source>
        <dbReference type="ARBA" id="ARBA00004574"/>
    </source>
</evidence>
<feature type="compositionally biased region" description="Basic residues" evidence="7">
    <location>
        <begin position="1097"/>
        <end position="1108"/>
    </location>
</feature>
<dbReference type="Pfam" id="PF12231">
    <property type="entry name" value="Rif1_N"/>
    <property type="match status" value="1"/>
</dbReference>
<dbReference type="PANTHER" id="PTHR22928">
    <property type="entry name" value="TELOMERE-ASSOCIATED PROTEIN RIF1"/>
    <property type="match status" value="1"/>
</dbReference>
<feature type="compositionally biased region" description="Basic and acidic residues" evidence="7">
    <location>
        <begin position="1170"/>
        <end position="1187"/>
    </location>
</feature>
<comment type="subcellular location">
    <subcellularLocation>
        <location evidence="2">Chromosome</location>
        <location evidence="2">Telomere</location>
    </subcellularLocation>
    <subcellularLocation>
        <location evidence="1">Nucleus</location>
    </subcellularLocation>
</comment>
<feature type="domain" description="Telomere-associated protein Rif1 N-terminal" evidence="8">
    <location>
        <begin position="250"/>
        <end position="356"/>
    </location>
</feature>
<keyword evidence="10" id="KW-1185">Reference proteome</keyword>
<organism evidence="9 10">
    <name type="scientific">Cotesia typhae</name>
    <dbReference type="NCBI Taxonomy" id="2053667"/>
    <lineage>
        <taxon>Eukaryota</taxon>
        <taxon>Metazoa</taxon>
        <taxon>Ecdysozoa</taxon>
        <taxon>Arthropoda</taxon>
        <taxon>Hexapoda</taxon>
        <taxon>Insecta</taxon>
        <taxon>Pterygota</taxon>
        <taxon>Neoptera</taxon>
        <taxon>Endopterygota</taxon>
        <taxon>Hymenoptera</taxon>
        <taxon>Apocrita</taxon>
        <taxon>Ichneumonoidea</taxon>
        <taxon>Braconidae</taxon>
        <taxon>Microgastrinae</taxon>
        <taxon>Cotesia</taxon>
    </lineage>
</organism>
<keyword evidence="6" id="KW-0131">Cell cycle</keyword>
<keyword evidence="5" id="KW-0539">Nucleus</keyword>
<feature type="compositionally biased region" description="Basic and acidic residues" evidence="7">
    <location>
        <begin position="1194"/>
        <end position="1220"/>
    </location>
</feature>
<feature type="compositionally biased region" description="Basic and acidic residues" evidence="7">
    <location>
        <begin position="1112"/>
        <end position="1126"/>
    </location>
</feature>
<keyword evidence="3" id="KW-0158">Chromosome</keyword>
<keyword evidence="4" id="KW-0779">Telomere</keyword>
<evidence type="ECO:0000256" key="3">
    <source>
        <dbReference type="ARBA" id="ARBA00022454"/>
    </source>
</evidence>
<dbReference type="GO" id="GO:0140445">
    <property type="term" value="C:chromosome, telomeric repeat region"/>
    <property type="evidence" value="ECO:0007669"/>
    <property type="project" value="TreeGrafter"/>
</dbReference>
<feature type="compositionally biased region" description="Low complexity" evidence="7">
    <location>
        <begin position="1269"/>
        <end position="1283"/>
    </location>
</feature>
<dbReference type="OrthoDB" id="5399929at2759"/>
<dbReference type="Proteomes" id="UP000729913">
    <property type="component" value="Unassembled WGS sequence"/>
</dbReference>
<evidence type="ECO:0000313" key="9">
    <source>
        <dbReference type="EMBL" id="KAG8034172.1"/>
    </source>
</evidence>
<name>A0A8J5UNR1_9HYME</name>
<proteinExistence type="predicted"/>
<feature type="region of interest" description="Disordered" evidence="7">
    <location>
        <begin position="1007"/>
        <end position="1364"/>
    </location>
</feature>
<evidence type="ECO:0000256" key="6">
    <source>
        <dbReference type="ARBA" id="ARBA00023306"/>
    </source>
</evidence>
<evidence type="ECO:0000313" key="10">
    <source>
        <dbReference type="Proteomes" id="UP000729913"/>
    </source>
</evidence>
<dbReference type="GO" id="GO:0000723">
    <property type="term" value="P:telomere maintenance"/>
    <property type="evidence" value="ECO:0007669"/>
    <property type="project" value="TreeGrafter"/>
</dbReference>
<gene>
    <name evidence="9" type="ORF">G9C98_001256</name>
</gene>
<comment type="caution">
    <text evidence="9">The sequence shown here is derived from an EMBL/GenBank/DDBJ whole genome shotgun (WGS) entry which is preliminary data.</text>
</comment>
<dbReference type="GO" id="GO:0005634">
    <property type="term" value="C:nucleus"/>
    <property type="evidence" value="ECO:0007669"/>
    <property type="project" value="UniProtKB-SubCell"/>
</dbReference>
<protein>
    <recommendedName>
        <fullName evidence="8">Telomere-associated protein Rif1 N-terminal domain-containing protein</fullName>
    </recommendedName>
</protein>
<feature type="compositionally biased region" description="Polar residues" evidence="7">
    <location>
        <begin position="1142"/>
        <end position="1154"/>
    </location>
</feature>
<feature type="compositionally biased region" description="Polar residues" evidence="7">
    <location>
        <begin position="1456"/>
        <end position="1475"/>
    </location>
</feature>
<dbReference type="CDD" id="cd14267">
    <property type="entry name" value="Rif1_CTD_C-II_like"/>
    <property type="match status" value="1"/>
</dbReference>
<dbReference type="InterPro" id="IPR022031">
    <property type="entry name" value="Rif1_N"/>
</dbReference>
<evidence type="ECO:0000256" key="5">
    <source>
        <dbReference type="ARBA" id="ARBA00023242"/>
    </source>
</evidence>
<feature type="compositionally biased region" description="Basic and acidic residues" evidence="7">
    <location>
        <begin position="1016"/>
        <end position="1030"/>
    </location>
</feature>
<feature type="compositionally biased region" description="Basic and acidic residues" evidence="7">
    <location>
        <begin position="1074"/>
        <end position="1096"/>
    </location>
</feature>
<dbReference type="PANTHER" id="PTHR22928:SF3">
    <property type="entry name" value="TELOMERE-ASSOCIATED PROTEIN RIF1"/>
    <property type="match status" value="1"/>
</dbReference>
<dbReference type="EMBL" id="JAAOIC020000068">
    <property type="protein sequence ID" value="KAG8034172.1"/>
    <property type="molecule type" value="Genomic_DNA"/>
</dbReference>
<reference evidence="9" key="2">
    <citation type="submission" date="2021-04" db="EMBL/GenBank/DDBJ databases">
        <title>Genome-wide patterns of bracovirus chromosomal integration into multiple host tissues during parasitism.</title>
        <authorList>
            <person name="Chebbi M.A.C."/>
        </authorList>
    </citation>
    <scope>NUCLEOTIDE SEQUENCE</scope>
    <source>
        <tissue evidence="9">Whole body</tissue>
    </source>
</reference>
<evidence type="ECO:0000256" key="7">
    <source>
        <dbReference type="SAM" id="MobiDB-lite"/>
    </source>
</evidence>
<evidence type="ECO:0000256" key="1">
    <source>
        <dbReference type="ARBA" id="ARBA00004123"/>
    </source>
</evidence>
<reference evidence="9" key="1">
    <citation type="submission" date="2020-03" db="EMBL/GenBank/DDBJ databases">
        <authorList>
            <person name="Chebbi M.A."/>
            <person name="Drezen J.M."/>
        </authorList>
    </citation>
    <scope>NUCLEOTIDE SEQUENCE</scope>
    <source>
        <tissue evidence="9">Whole body</tissue>
    </source>
</reference>
<evidence type="ECO:0000256" key="4">
    <source>
        <dbReference type="ARBA" id="ARBA00022895"/>
    </source>
</evidence>
<accession>A0A8J5UNR1</accession>
<sequence length="2232" mass="250849">MTSTSLTPADVLAKLQGTIPSTDEIIILTYINSDNKRTNLLQIMTDNQYSDLCNLIINFMTSEQESCLLKKSDVKSLLNNIFNESSRKMPFFRLSLTVGRNKRLKIFDLIKTVEDKQLTRLVDDQDTFKFLNDCLRDVEASKMEWLSPTTCTDNISLLVQAEKKPTDFEDLVIYSTLEFIHRLYKHSLVNSNFNIRKFHQLVFDKVITLLYMGHKHQRARALDLFTTALKTDIHSYIRQNHEETWTVYRSNLQNVYHIRMLSLVKAGQPDWCRQWCLSVQALGTDLHRGADLINNLLSVEERAFKSPDMSIRIQAFQAWKLLIENFAIDPTQFAIPRRIKLLCIPLNANNNKTESIALAKFEVWRHLIIKLSFTPDKSLAQVIVQFLNFCFGPLGDTPLLSTKSGIQSSPGKRFVKARKCAVDSLLQLLASNPQDRALLFSELDQDNTTINVISQEMFQENFKSYIHSSGEACLLINDSEFVFENRETLNRILWQSLISLINKSTDELKPKMYQELILIICEVVNHIRIRDDCTSNLLLDIIIPELVKVSSHLLYRDQTLMDLLIRLLDPEFLKRPNAGLKTLLVHAIKPETITGYHPESLPFLKSVLSQMIALGTNVNLTGFVIEIWAELAELFVKFMDKESINEGTTLAHNFDTAYSLIIFPFKVIWINTNDVNQLIKISRCWKDLYAKFNNAADLITTVKTNEVLDHVAEDLLTLVSAKDNNKSYRFICYVFDALMNTIHYSDYLAVEGVPSLTSLLRDVTFSTLEQAEYVNEIECSLKAMASLLITIYGLEQDKAQFHLTVLRSCIEVMLKINVPECVKEVVNTWETVVIILKGLWSCLTTEFIDSYREALINALCHTNHEIAAQTMTFLDHTEPISEDVKQVLNEIELEALKKMGSLVKTDEGEKKHVRVAGSFLGRKSITKVSGGKKGKEKRVAPVPVPPEPDSQDYVLIQNDVKVNVNLLTEHQKECFKRHRDDIPAMYNDLSQSGSRNTQELEEWFKNKAGGSTEATDDNKENKHEKVKESEEIVGDTQELGPEAGDKIEEGSVTSIVKKLNFESRDEFPDENENTQDKDLTKLGLHPRDGAGGSRREGRGRRGRRRGGRGSRSTRDQDKGVKRKAVDSEEYADTKRRRHSAPTDLQSDSESFCSNESEKSPDGRTGVSQRTQKEMSRLKIDMVFDSRKMSKLRNKVSEEQKSKPTNDDFVYEKVNKRHSLDPNKLVKKTTRSSGDSLLVERQDLIFVRRKRKIDTKPQDPQSQDDSKVLSPMSSPSTSTTSNSTADEVVESSQDLCSVRSPRRERKTEKVEVANDENQVPEPAPTSVPTPASESPIKTDVPPESTKPEAPVKSESPVKSSQEVVKPTVDVKEEEAKAIFPSPKGIKRLTKPKLLTPGRGAQMLGLVTNLDMSETEDIKVSKVKPKDSEVPVLETLKKERAKDLGSPGGSRQRKIFSNMKTGDYTSSPPTKLFSNLKNDGEKISPKMEKVKDIGKTDHDYTELKETQIDLPMLEWSSANPPSLTASPSAGILKRRAVSALNHATLNSTSNSNVNVPAGNEELADTPKRKRVSFADPPVSKEMGYVVLPSSPGKLPKLLITRSFPGRKDTPLKIKLPKFKMIQTKEKPVEALKSDTRLYDINIEDREQEDVEVSIASQDIFQGDDMNVIVEEKKESVTPVVEEFGTQESTMARIMNGTVSQMEVGSINNINETLEDTVDVGNISNFTDDTIYKPVRTSTVEKINASDTLPVTSSIFDSQQSMDLSQSQGMEMTDPICPTLLGCTEPIDSIVDNLVHPVWSKNLSKLFTSKNINTVGDLAALSSLEYEKLPLKASGSPKVEHVRKVLTDFSMSLSTVPADREEIMDVDSLLIHSLIENVGTQPVVYNDDLNITEVLTDKIRITQEIEGTEEKCFNEFGSIILDNTLSPPKKSSTGMNSGLLNAVSGKKDVEVATNSVATDSKSVGVQMKLDELLDEIDVDLVLASGVKRSCPQSIITAYKAKMGTKNDAELGRETMHLLGMETYPDTCLKIACRDYGASKILGRLPDIFINDKEFFSKVLNTYRMKLTTSDLLSVADTDSVKQELCQKLTSIELCDMLARVLAEEEKREIKTPITDETCLNSILKRMPIDSVISHTVANDELIPSSVVLDIALQNNSPDIIAAALDSHGNNNSIKEIIVNKYLTSDKLLTHLGKKQADLSKEKIVDIYRSVCDKFTIEELLDLNNKIIKEKLKQLK</sequence>
<evidence type="ECO:0000259" key="8">
    <source>
        <dbReference type="Pfam" id="PF12231"/>
    </source>
</evidence>
<feature type="region of interest" description="Disordered" evidence="7">
    <location>
        <begin position="927"/>
        <end position="950"/>
    </location>
</feature>
<feature type="region of interest" description="Disordered" evidence="7">
    <location>
        <begin position="1438"/>
        <end position="1477"/>
    </location>
</feature>